<feature type="transmembrane region" description="Helical" evidence="1">
    <location>
        <begin position="376"/>
        <end position="395"/>
    </location>
</feature>
<name>A0A8H4NXW7_9HYPO</name>
<dbReference type="EMBL" id="JAADYS010003016">
    <property type="protein sequence ID" value="KAF4451830.1"/>
    <property type="molecule type" value="Genomic_DNA"/>
</dbReference>
<evidence type="ECO:0000313" key="2">
    <source>
        <dbReference type="EMBL" id="KAF4451830.1"/>
    </source>
</evidence>
<evidence type="ECO:0000256" key="1">
    <source>
        <dbReference type="SAM" id="Phobius"/>
    </source>
</evidence>
<keyword evidence="1" id="KW-0472">Membrane</keyword>
<dbReference type="OrthoDB" id="3789824at2759"/>
<protein>
    <submittedName>
        <fullName evidence="2">Uncharacterized protein</fullName>
    </submittedName>
</protein>
<feature type="transmembrane region" description="Helical" evidence="1">
    <location>
        <begin position="287"/>
        <end position="306"/>
    </location>
</feature>
<feature type="transmembrane region" description="Helical" evidence="1">
    <location>
        <begin position="340"/>
        <end position="364"/>
    </location>
</feature>
<reference evidence="2 3" key="1">
    <citation type="submission" date="2020-01" db="EMBL/GenBank/DDBJ databases">
        <title>Identification and distribution of gene clusters putatively required for synthesis of sphingolipid metabolism inhibitors in phylogenetically diverse species of the filamentous fungus Fusarium.</title>
        <authorList>
            <person name="Kim H.-S."/>
            <person name="Busman M."/>
            <person name="Brown D.W."/>
            <person name="Divon H."/>
            <person name="Uhlig S."/>
            <person name="Proctor R.H."/>
        </authorList>
    </citation>
    <scope>NUCLEOTIDE SEQUENCE [LARGE SCALE GENOMIC DNA]</scope>
    <source>
        <strain evidence="2 3">NRRL 20459</strain>
    </source>
</reference>
<feature type="transmembrane region" description="Helical" evidence="1">
    <location>
        <begin position="219"/>
        <end position="240"/>
    </location>
</feature>
<keyword evidence="1" id="KW-1133">Transmembrane helix</keyword>
<keyword evidence="1" id="KW-0812">Transmembrane</keyword>
<proteinExistence type="predicted"/>
<keyword evidence="3" id="KW-1185">Reference proteome</keyword>
<sequence length="405" mass="44854">MSITNATQFDGMRVINDTYECAAASCRDQSMGDCTIVRPDSDYAQDGGVRWIELYHSLSKICDNLESELSPDIAGPGVLISYITQTAMALYVWLFVLLLQTKNIIDPLKSTIDTMLGKRCGTATLRPRQPSIIHRLEQTNVAHATSTFLADLHEAQCFFVIAIAIALLYAGSQSAVFTGADNWQSLLRNHDSVNVLAGTGTWPIILTQMSLRRADLDSIYYLILSAVTLVLEAVASDTAIRPEADKVYRMFKGLNNQPACGGNPSLRTFGVDTDYDPYFGPLGSTTIYVYLGLLGVLWWVRFWEWLSATERFQLKFNRLSKTSNIIYVRTAYTLSKMARILIFAAEFSAILIMGFGVASVHSALAGTLDQSDSGSWSVGQVIALMIWAPLLSKYLHLIIHELTPF</sequence>
<organism evidence="2 3">
    <name type="scientific">Fusarium albosuccineum</name>
    <dbReference type="NCBI Taxonomy" id="1237068"/>
    <lineage>
        <taxon>Eukaryota</taxon>
        <taxon>Fungi</taxon>
        <taxon>Dikarya</taxon>
        <taxon>Ascomycota</taxon>
        <taxon>Pezizomycotina</taxon>
        <taxon>Sordariomycetes</taxon>
        <taxon>Hypocreomycetidae</taxon>
        <taxon>Hypocreales</taxon>
        <taxon>Nectriaceae</taxon>
        <taxon>Fusarium</taxon>
        <taxon>Fusarium decemcellulare species complex</taxon>
    </lineage>
</organism>
<feature type="transmembrane region" description="Helical" evidence="1">
    <location>
        <begin position="79"/>
        <end position="99"/>
    </location>
</feature>
<evidence type="ECO:0000313" key="3">
    <source>
        <dbReference type="Proteomes" id="UP000554235"/>
    </source>
</evidence>
<accession>A0A8H4NXW7</accession>
<dbReference type="AlphaFoldDB" id="A0A8H4NXW7"/>
<comment type="caution">
    <text evidence="2">The sequence shown here is derived from an EMBL/GenBank/DDBJ whole genome shotgun (WGS) entry which is preliminary data.</text>
</comment>
<gene>
    <name evidence="2" type="ORF">FALBO_16264</name>
</gene>
<dbReference type="Proteomes" id="UP000554235">
    <property type="component" value="Unassembled WGS sequence"/>
</dbReference>